<dbReference type="VEuPathDB" id="TriTrypDB:C4B63_13g322"/>
<evidence type="ECO:0000313" key="3">
    <source>
        <dbReference type="Proteomes" id="UP000246078"/>
    </source>
</evidence>
<evidence type="ECO:0000256" key="1">
    <source>
        <dbReference type="SAM" id="MobiDB-lite"/>
    </source>
</evidence>
<evidence type="ECO:0000313" key="2">
    <source>
        <dbReference type="EMBL" id="PWV20068.1"/>
    </source>
</evidence>
<dbReference type="VEuPathDB" id="TriTrypDB:TcG_01209"/>
<dbReference type="VEuPathDB" id="TriTrypDB:TcCL_NonESM03395"/>
<dbReference type="VEuPathDB" id="TriTrypDB:ECC02_008066"/>
<dbReference type="VEuPathDB" id="TriTrypDB:TCSYLVIO_010075"/>
<sequence>MASMLRRTARRKRRRESPTLARERNGKGGSARTRPRQRRRIRLPRRSRRRTGKKPRTMIRAKKSDDVPLYRTFGSNQTLDVTATAVPPAFAAHRNGSPKGHAATAASSIPDQSDDDNVPLSTSYARKRRRQEKQAPAPDAAAVPLTGVEKPLSRRQTKPPRRAPVATPSTSESD</sequence>
<dbReference type="AlphaFoldDB" id="A0A2V2XGW6"/>
<feature type="region of interest" description="Disordered" evidence="1">
    <location>
        <begin position="1"/>
        <end position="66"/>
    </location>
</feature>
<dbReference type="VEuPathDB" id="TriTrypDB:TcBrA4_0004820"/>
<dbReference type="VEuPathDB" id="TriTrypDB:BCY84_16265"/>
<comment type="caution">
    <text evidence="2">The sequence shown here is derived from an EMBL/GenBank/DDBJ whole genome shotgun (WGS) entry which is preliminary data.</text>
</comment>
<protein>
    <submittedName>
        <fullName evidence="2">Uncharacterized protein</fullName>
    </submittedName>
</protein>
<dbReference type="Proteomes" id="UP000246078">
    <property type="component" value="Unassembled WGS sequence"/>
</dbReference>
<dbReference type="VEuPathDB" id="TriTrypDB:C3747_7g523"/>
<dbReference type="EMBL" id="PRFC01000007">
    <property type="protein sequence ID" value="PWV20068.1"/>
    <property type="molecule type" value="Genomic_DNA"/>
</dbReference>
<feature type="compositionally biased region" description="Basic residues" evidence="1">
    <location>
        <begin position="33"/>
        <end position="61"/>
    </location>
</feature>
<name>A0A2V2XGW6_TRYCR</name>
<accession>A0A2V2XGW6</accession>
<dbReference type="VEuPathDB" id="TriTrypDB:TcCLB.510123.24"/>
<proteinExistence type="predicted"/>
<organism evidence="2 3">
    <name type="scientific">Trypanosoma cruzi</name>
    <dbReference type="NCBI Taxonomy" id="5693"/>
    <lineage>
        <taxon>Eukaryota</taxon>
        <taxon>Discoba</taxon>
        <taxon>Euglenozoa</taxon>
        <taxon>Kinetoplastea</taxon>
        <taxon>Metakinetoplastina</taxon>
        <taxon>Trypanosomatida</taxon>
        <taxon>Trypanosomatidae</taxon>
        <taxon>Trypanosoma</taxon>
        <taxon>Schizotrypanum</taxon>
    </lineage>
</organism>
<gene>
    <name evidence="2" type="ORF">C3747_7g523</name>
</gene>
<reference evidence="2 3" key="1">
    <citation type="journal article" date="2018" name="Microb. Genom.">
        <title>Expanding an expanded genome: long-read sequencing of Trypanosoma cruzi.</title>
        <authorList>
            <person name="Berna L."/>
            <person name="Rodriguez M."/>
            <person name="Chiribao M.L."/>
            <person name="Parodi-Talice A."/>
            <person name="Pita S."/>
            <person name="Rijo G."/>
            <person name="Alvarez-Valin F."/>
            <person name="Robello C."/>
        </authorList>
    </citation>
    <scope>NUCLEOTIDE SEQUENCE [LARGE SCALE GENOMIC DNA]</scope>
    <source>
        <strain evidence="2 3">TCC</strain>
    </source>
</reference>
<feature type="region of interest" description="Disordered" evidence="1">
    <location>
        <begin position="90"/>
        <end position="174"/>
    </location>
</feature>
<dbReference type="VEuPathDB" id="TriTrypDB:TcYC6_0078990"/>
<dbReference type="VEuPathDB" id="TriTrypDB:TcCLB.511837.60"/>